<accession>A0ABQ0G5A4</accession>
<gene>
    <name evidence="3" type="ORF">MFIFM68171_03160</name>
</gene>
<evidence type="ECO:0000256" key="1">
    <source>
        <dbReference type="SAM" id="MobiDB-lite"/>
    </source>
</evidence>
<dbReference type="InterPro" id="IPR024630">
    <property type="entry name" value="Stc1"/>
</dbReference>
<dbReference type="Pfam" id="PF12898">
    <property type="entry name" value="Stc1"/>
    <property type="match status" value="1"/>
</dbReference>
<name>A0ABQ0G5A4_9PEZI</name>
<dbReference type="Proteomes" id="UP001628179">
    <property type="component" value="Unassembled WGS sequence"/>
</dbReference>
<protein>
    <recommendedName>
        <fullName evidence="2">Stc1 domain-containing protein</fullName>
    </recommendedName>
</protein>
<evidence type="ECO:0000313" key="3">
    <source>
        <dbReference type="EMBL" id="GAB1312950.1"/>
    </source>
</evidence>
<evidence type="ECO:0000259" key="2">
    <source>
        <dbReference type="Pfam" id="PF12898"/>
    </source>
</evidence>
<dbReference type="EMBL" id="BAAFSV010000002">
    <property type="protein sequence ID" value="GAB1312950.1"/>
    <property type="molecule type" value="Genomic_DNA"/>
</dbReference>
<organism evidence="3 4">
    <name type="scientific">Madurella fahalii</name>
    <dbReference type="NCBI Taxonomy" id="1157608"/>
    <lineage>
        <taxon>Eukaryota</taxon>
        <taxon>Fungi</taxon>
        <taxon>Dikarya</taxon>
        <taxon>Ascomycota</taxon>
        <taxon>Pezizomycotina</taxon>
        <taxon>Sordariomycetes</taxon>
        <taxon>Sordariomycetidae</taxon>
        <taxon>Sordariales</taxon>
        <taxon>Sordariales incertae sedis</taxon>
        <taxon>Madurella</taxon>
    </lineage>
</organism>
<feature type="compositionally biased region" description="Basic residues" evidence="1">
    <location>
        <begin position="273"/>
        <end position="292"/>
    </location>
</feature>
<proteinExistence type="predicted"/>
<keyword evidence="4" id="KW-1185">Reference proteome</keyword>
<feature type="domain" description="Stc1" evidence="2">
    <location>
        <begin position="8"/>
        <end position="88"/>
    </location>
</feature>
<feature type="compositionally biased region" description="Low complexity" evidence="1">
    <location>
        <begin position="256"/>
        <end position="270"/>
    </location>
</feature>
<dbReference type="RefSeq" id="XP_070914682.1">
    <property type="nucleotide sequence ID" value="XM_071058581.1"/>
</dbReference>
<comment type="caution">
    <text evidence="3">The sequence shown here is derived from an EMBL/GenBank/DDBJ whole genome shotgun (WGS) entry which is preliminary data.</text>
</comment>
<reference evidence="3 4" key="1">
    <citation type="submission" date="2024-09" db="EMBL/GenBank/DDBJ databases">
        <title>Itraconazole resistance in Madurella fahalii resulting from another homologue of gene encoding cytochrome P450 14-alpha sterol demethylase (CYP51).</title>
        <authorList>
            <person name="Yoshioka I."/>
            <person name="Fahal A.H."/>
            <person name="Kaneko S."/>
            <person name="Yaguchi T."/>
        </authorList>
    </citation>
    <scope>NUCLEOTIDE SEQUENCE [LARGE SCALE GENOMIC DNA]</scope>
    <source>
        <strain evidence="3 4">IFM 68171</strain>
    </source>
</reference>
<evidence type="ECO:0000313" key="4">
    <source>
        <dbReference type="Proteomes" id="UP001628179"/>
    </source>
</evidence>
<dbReference type="GeneID" id="98173904"/>
<sequence>MVADRVWCTAHCKWMPRGKFSRNQLQKYEKRLKEKLVSPNNSGIQCIEHSKPNTPELQCQGPCNRVRELRYFSKNTRRSGKEWCIDCTSWQVMQEVGEALPPPGAQLSPEEIDFRSWRPGHSSDETAFDGESKRFHITESVSVTEDGSSGLISTQPLSDLQKDDFCTLGNSQEDSIDNDPILTNVIPPHLRGFPNKAPHWFLPDMDGPLTSTSGTLTTQTDDAHAADTWITPQGLWPVSFDVWGPNGEHTRMVKAPTVTSSSAHPTTATTRAQKPKNLGRKGWAKPSQRKRPPQLPDYLKYDIPIVAGDDNDGLNPELDDGITWNV</sequence>
<feature type="region of interest" description="Disordered" evidence="1">
    <location>
        <begin position="256"/>
        <end position="297"/>
    </location>
</feature>